<dbReference type="SUPFAM" id="SSF54427">
    <property type="entry name" value="NTF2-like"/>
    <property type="match status" value="1"/>
</dbReference>
<dbReference type="InterPro" id="IPR032710">
    <property type="entry name" value="NTF2-like_dom_sf"/>
</dbReference>
<comment type="caution">
    <text evidence="1">The sequence shown here is derived from an EMBL/GenBank/DDBJ whole genome shotgun (WGS) entry which is preliminary data.</text>
</comment>
<proteinExistence type="predicted"/>
<dbReference type="RefSeq" id="WP_086294391.1">
    <property type="nucleotide sequence ID" value="NZ_CABGRH010000005.1"/>
</dbReference>
<dbReference type="EMBL" id="QRMZ01000005">
    <property type="protein sequence ID" value="RHK07275.1"/>
    <property type="molecule type" value="Genomic_DNA"/>
</dbReference>
<reference evidence="1 2" key="1">
    <citation type="submission" date="2018-08" db="EMBL/GenBank/DDBJ databases">
        <title>A genome reference for cultivated species of the human gut microbiota.</title>
        <authorList>
            <person name="Zou Y."/>
            <person name="Xue W."/>
            <person name="Luo G."/>
        </authorList>
    </citation>
    <scope>NUCLEOTIDE SEQUENCE [LARGE SCALE GENOMIC DNA]</scope>
    <source>
        <strain evidence="1 2">AF48-16</strain>
    </source>
</reference>
<dbReference type="AlphaFoldDB" id="A0A415EVD9"/>
<protein>
    <recommendedName>
        <fullName evidence="3">SnoaL-like domain-containing protein</fullName>
    </recommendedName>
</protein>
<name>A0A415EVD9_ENTCA</name>
<dbReference type="Pfam" id="PF07366">
    <property type="entry name" value="SnoaL"/>
    <property type="match status" value="1"/>
</dbReference>
<dbReference type="Proteomes" id="UP000286288">
    <property type="component" value="Unassembled WGS sequence"/>
</dbReference>
<sequence>MTLTKEQIYAFYEGFFNQQKLALAEEYIANNYRQHNPGVPQGRKGFIEAFKAKFQSQEFFHLVIDTILIDGEYAAVFLCSVDEQGRVKSNVVDLYRMSDTQFIEHWDYFDRRERK</sequence>
<accession>A0A415EVD9</accession>
<dbReference type="GO" id="GO:0030638">
    <property type="term" value="P:polyketide metabolic process"/>
    <property type="evidence" value="ECO:0007669"/>
    <property type="project" value="InterPro"/>
</dbReference>
<evidence type="ECO:0008006" key="3">
    <source>
        <dbReference type="Google" id="ProtNLM"/>
    </source>
</evidence>
<evidence type="ECO:0000313" key="2">
    <source>
        <dbReference type="Proteomes" id="UP000286288"/>
    </source>
</evidence>
<dbReference type="InterPro" id="IPR009959">
    <property type="entry name" value="Cyclase_SnoaL-like"/>
</dbReference>
<gene>
    <name evidence="1" type="ORF">DW084_05300</name>
</gene>
<dbReference type="Gene3D" id="3.10.450.50">
    <property type="match status" value="1"/>
</dbReference>
<evidence type="ECO:0000313" key="1">
    <source>
        <dbReference type="EMBL" id="RHK07275.1"/>
    </source>
</evidence>
<organism evidence="1 2">
    <name type="scientific">Enterococcus casseliflavus</name>
    <name type="common">Enterococcus flavescens</name>
    <dbReference type="NCBI Taxonomy" id="37734"/>
    <lineage>
        <taxon>Bacteria</taxon>
        <taxon>Bacillati</taxon>
        <taxon>Bacillota</taxon>
        <taxon>Bacilli</taxon>
        <taxon>Lactobacillales</taxon>
        <taxon>Enterococcaceae</taxon>
        <taxon>Enterococcus</taxon>
    </lineage>
</organism>